<reference evidence="5" key="3">
    <citation type="submission" date="2016-03" db="UniProtKB">
        <authorList>
            <consortium name="EnsemblProtists"/>
        </authorList>
    </citation>
    <scope>IDENTIFICATION</scope>
</reference>
<dbReference type="Proteomes" id="UP000011087">
    <property type="component" value="Unassembled WGS sequence"/>
</dbReference>
<keyword evidence="6" id="KW-1185">Reference proteome</keyword>
<dbReference type="HOGENOM" id="CLU_042860_1_2_1"/>
<keyword evidence="2" id="KW-1133">Transmembrane helix</keyword>
<gene>
    <name evidence="4" type="ORF">GUITHDRAFT_108951</name>
</gene>
<evidence type="ECO:0000313" key="5">
    <source>
        <dbReference type="EnsemblProtists" id="EKX45312"/>
    </source>
</evidence>
<evidence type="ECO:0000313" key="4">
    <source>
        <dbReference type="EMBL" id="EKX45312.1"/>
    </source>
</evidence>
<evidence type="ECO:0000259" key="3">
    <source>
        <dbReference type="SMART" id="SM01117"/>
    </source>
</evidence>
<dbReference type="PaxDb" id="55529-EKX45312"/>
<dbReference type="AlphaFoldDB" id="L1JAJ3"/>
<dbReference type="GO" id="GO:0012505">
    <property type="term" value="C:endomembrane system"/>
    <property type="evidence" value="ECO:0007669"/>
    <property type="project" value="TreeGrafter"/>
</dbReference>
<organism evidence="4">
    <name type="scientific">Guillardia theta (strain CCMP2712)</name>
    <name type="common">Cryptophyte</name>
    <dbReference type="NCBI Taxonomy" id="905079"/>
    <lineage>
        <taxon>Eukaryota</taxon>
        <taxon>Cryptophyceae</taxon>
        <taxon>Pyrenomonadales</taxon>
        <taxon>Geminigeraceae</taxon>
        <taxon>Guillardia</taxon>
    </lineage>
</organism>
<dbReference type="eggNOG" id="KOG1110">
    <property type="taxonomic scope" value="Eukaryota"/>
</dbReference>
<dbReference type="GeneID" id="17301857"/>
<keyword evidence="2" id="KW-0812">Transmembrane</keyword>
<name>L1JAJ3_GUITC</name>
<dbReference type="STRING" id="905079.L1JAJ3"/>
<reference evidence="4 6" key="1">
    <citation type="journal article" date="2012" name="Nature">
        <title>Algal genomes reveal evolutionary mosaicism and the fate of nucleomorphs.</title>
        <authorList>
            <consortium name="DOE Joint Genome Institute"/>
            <person name="Curtis B.A."/>
            <person name="Tanifuji G."/>
            <person name="Burki F."/>
            <person name="Gruber A."/>
            <person name="Irimia M."/>
            <person name="Maruyama S."/>
            <person name="Arias M.C."/>
            <person name="Ball S.G."/>
            <person name="Gile G.H."/>
            <person name="Hirakawa Y."/>
            <person name="Hopkins J.F."/>
            <person name="Kuo A."/>
            <person name="Rensing S.A."/>
            <person name="Schmutz J."/>
            <person name="Symeonidi A."/>
            <person name="Elias M."/>
            <person name="Eveleigh R.J."/>
            <person name="Herman E.K."/>
            <person name="Klute M.J."/>
            <person name="Nakayama T."/>
            <person name="Obornik M."/>
            <person name="Reyes-Prieto A."/>
            <person name="Armbrust E.V."/>
            <person name="Aves S.J."/>
            <person name="Beiko R.G."/>
            <person name="Coutinho P."/>
            <person name="Dacks J.B."/>
            <person name="Durnford D.G."/>
            <person name="Fast N.M."/>
            <person name="Green B.R."/>
            <person name="Grisdale C.J."/>
            <person name="Hempel F."/>
            <person name="Henrissat B."/>
            <person name="Hoppner M.P."/>
            <person name="Ishida K."/>
            <person name="Kim E."/>
            <person name="Koreny L."/>
            <person name="Kroth P.G."/>
            <person name="Liu Y."/>
            <person name="Malik S.B."/>
            <person name="Maier U.G."/>
            <person name="McRose D."/>
            <person name="Mock T."/>
            <person name="Neilson J.A."/>
            <person name="Onodera N.T."/>
            <person name="Poole A.M."/>
            <person name="Pritham E.J."/>
            <person name="Richards T.A."/>
            <person name="Rocap G."/>
            <person name="Roy S.W."/>
            <person name="Sarai C."/>
            <person name="Schaack S."/>
            <person name="Shirato S."/>
            <person name="Slamovits C.H."/>
            <person name="Spencer D.F."/>
            <person name="Suzuki S."/>
            <person name="Worden A.Z."/>
            <person name="Zauner S."/>
            <person name="Barry K."/>
            <person name="Bell C."/>
            <person name="Bharti A.K."/>
            <person name="Crow J.A."/>
            <person name="Grimwood J."/>
            <person name="Kramer R."/>
            <person name="Lindquist E."/>
            <person name="Lucas S."/>
            <person name="Salamov A."/>
            <person name="McFadden G.I."/>
            <person name="Lane C.E."/>
            <person name="Keeling P.J."/>
            <person name="Gray M.W."/>
            <person name="Grigoriev I.V."/>
            <person name="Archibald J.M."/>
        </authorList>
    </citation>
    <scope>NUCLEOTIDE SEQUENCE</scope>
    <source>
        <strain evidence="4 6">CCMP2712</strain>
    </source>
</reference>
<dbReference type="RefSeq" id="XP_005832292.1">
    <property type="nucleotide sequence ID" value="XM_005832235.1"/>
</dbReference>
<dbReference type="EnsemblProtists" id="EKX45312">
    <property type="protein sequence ID" value="EKX45312"/>
    <property type="gene ID" value="GUITHDRAFT_108951"/>
</dbReference>
<dbReference type="GO" id="GO:0016020">
    <property type="term" value="C:membrane"/>
    <property type="evidence" value="ECO:0007669"/>
    <property type="project" value="TreeGrafter"/>
</dbReference>
<dbReference type="Gene3D" id="3.10.120.10">
    <property type="entry name" value="Cytochrome b5-like heme/steroid binding domain"/>
    <property type="match status" value="1"/>
</dbReference>
<accession>L1JAJ3</accession>
<evidence type="ECO:0000256" key="1">
    <source>
        <dbReference type="ARBA" id="ARBA00038357"/>
    </source>
</evidence>
<dbReference type="KEGG" id="gtt:GUITHDRAFT_108951"/>
<dbReference type="OrthoDB" id="899at2759"/>
<feature type="domain" description="Cytochrome b5 heme-binding" evidence="3">
    <location>
        <begin position="49"/>
        <end position="145"/>
    </location>
</feature>
<evidence type="ECO:0000256" key="2">
    <source>
        <dbReference type="SAM" id="Phobius"/>
    </source>
</evidence>
<reference evidence="6" key="2">
    <citation type="submission" date="2012-11" db="EMBL/GenBank/DDBJ databases">
        <authorList>
            <person name="Kuo A."/>
            <person name="Curtis B.A."/>
            <person name="Tanifuji G."/>
            <person name="Burki F."/>
            <person name="Gruber A."/>
            <person name="Irimia M."/>
            <person name="Maruyama S."/>
            <person name="Arias M.C."/>
            <person name="Ball S.G."/>
            <person name="Gile G.H."/>
            <person name="Hirakawa Y."/>
            <person name="Hopkins J.F."/>
            <person name="Rensing S.A."/>
            <person name="Schmutz J."/>
            <person name="Symeonidi A."/>
            <person name="Elias M."/>
            <person name="Eveleigh R.J."/>
            <person name="Herman E.K."/>
            <person name="Klute M.J."/>
            <person name="Nakayama T."/>
            <person name="Obornik M."/>
            <person name="Reyes-Prieto A."/>
            <person name="Armbrust E.V."/>
            <person name="Aves S.J."/>
            <person name="Beiko R.G."/>
            <person name="Coutinho P."/>
            <person name="Dacks J.B."/>
            <person name="Durnford D.G."/>
            <person name="Fast N.M."/>
            <person name="Green B.R."/>
            <person name="Grisdale C."/>
            <person name="Hempe F."/>
            <person name="Henrissat B."/>
            <person name="Hoppner M.P."/>
            <person name="Ishida K.-I."/>
            <person name="Kim E."/>
            <person name="Koreny L."/>
            <person name="Kroth P.G."/>
            <person name="Liu Y."/>
            <person name="Malik S.-B."/>
            <person name="Maier U.G."/>
            <person name="McRose D."/>
            <person name="Mock T."/>
            <person name="Neilson J.A."/>
            <person name="Onodera N.T."/>
            <person name="Poole A.M."/>
            <person name="Pritham E.J."/>
            <person name="Richards T.A."/>
            <person name="Rocap G."/>
            <person name="Roy S.W."/>
            <person name="Sarai C."/>
            <person name="Schaack S."/>
            <person name="Shirato S."/>
            <person name="Slamovits C.H."/>
            <person name="Spencer D.F."/>
            <person name="Suzuki S."/>
            <person name="Worden A.Z."/>
            <person name="Zauner S."/>
            <person name="Barry K."/>
            <person name="Bell C."/>
            <person name="Bharti A.K."/>
            <person name="Crow J.A."/>
            <person name="Grimwood J."/>
            <person name="Kramer R."/>
            <person name="Lindquist E."/>
            <person name="Lucas S."/>
            <person name="Salamov A."/>
            <person name="McFadden G.I."/>
            <person name="Lane C.E."/>
            <person name="Keeling P.J."/>
            <person name="Gray M.W."/>
            <person name="Grigoriev I.V."/>
            <person name="Archibald J.M."/>
        </authorList>
    </citation>
    <scope>NUCLEOTIDE SEQUENCE</scope>
    <source>
        <strain evidence="6">CCMP2712</strain>
    </source>
</reference>
<dbReference type="Pfam" id="PF00173">
    <property type="entry name" value="Cyt-b5"/>
    <property type="match status" value="1"/>
</dbReference>
<dbReference type="SUPFAM" id="SSF55856">
    <property type="entry name" value="Cytochrome b5-like heme/steroid binding domain"/>
    <property type="match status" value="1"/>
</dbReference>
<dbReference type="InterPro" id="IPR050577">
    <property type="entry name" value="MAPR/NEUFC/NENF-like"/>
</dbReference>
<protein>
    <recommendedName>
        <fullName evidence="3">Cytochrome b5 heme-binding domain-containing protein</fullName>
    </recommendedName>
</protein>
<dbReference type="InterPro" id="IPR036400">
    <property type="entry name" value="Cyt_B5-like_heme/steroid_sf"/>
</dbReference>
<dbReference type="FunFam" id="3.10.120.10:FF:000003">
    <property type="entry name" value="membrane-associated progesterone receptor component 1"/>
    <property type="match status" value="1"/>
</dbReference>
<dbReference type="InterPro" id="IPR001199">
    <property type="entry name" value="Cyt_B5-like_heme/steroid-bd"/>
</dbReference>
<dbReference type="SMART" id="SM01117">
    <property type="entry name" value="Cyt-b5"/>
    <property type="match status" value="1"/>
</dbReference>
<dbReference type="PANTHER" id="PTHR10281:SF76">
    <property type="entry name" value="CALCUTTA CUP-RELATED"/>
    <property type="match status" value="1"/>
</dbReference>
<dbReference type="OMA" id="PGGSYCM"/>
<sequence length="145" mass="16183">MKPSWQITVTISLCTIYLLARWLAPKEVEDDRDKRKKKQLEPLVKGKAYTKDELFKYNGSNPLKPILIGIKGNVYDVTKGGGFYGPGGPYAAFAGRDASRMLGKAQVKPDEKDPSIDDFTPSEISSLNDWESFFSGKYELVGTLK</sequence>
<comment type="similarity">
    <text evidence="1">Belongs to the cytochrome b5 family. MAPR subfamily.</text>
</comment>
<dbReference type="EMBL" id="JH993000">
    <property type="protein sequence ID" value="EKX45312.1"/>
    <property type="molecule type" value="Genomic_DNA"/>
</dbReference>
<evidence type="ECO:0000313" key="6">
    <source>
        <dbReference type="Proteomes" id="UP000011087"/>
    </source>
</evidence>
<feature type="transmembrane region" description="Helical" evidence="2">
    <location>
        <begin position="6"/>
        <end position="24"/>
    </location>
</feature>
<proteinExistence type="inferred from homology"/>
<dbReference type="PANTHER" id="PTHR10281">
    <property type="entry name" value="MEMBRANE-ASSOCIATED PROGESTERONE RECEPTOR COMPONENT-RELATED"/>
    <property type="match status" value="1"/>
</dbReference>
<keyword evidence="2" id="KW-0472">Membrane</keyword>